<dbReference type="EMBL" id="JARPOI010000015">
    <property type="protein sequence ID" value="KAJ9153030.1"/>
    <property type="molecule type" value="Genomic_DNA"/>
</dbReference>
<evidence type="ECO:0000313" key="2">
    <source>
        <dbReference type="Proteomes" id="UP001174677"/>
    </source>
</evidence>
<organism evidence="1 2">
    <name type="scientific">Hevea brasiliensis</name>
    <name type="common">Para rubber tree</name>
    <name type="synonym">Siphonia brasiliensis</name>
    <dbReference type="NCBI Taxonomy" id="3981"/>
    <lineage>
        <taxon>Eukaryota</taxon>
        <taxon>Viridiplantae</taxon>
        <taxon>Streptophyta</taxon>
        <taxon>Embryophyta</taxon>
        <taxon>Tracheophyta</taxon>
        <taxon>Spermatophyta</taxon>
        <taxon>Magnoliopsida</taxon>
        <taxon>eudicotyledons</taxon>
        <taxon>Gunneridae</taxon>
        <taxon>Pentapetalae</taxon>
        <taxon>rosids</taxon>
        <taxon>fabids</taxon>
        <taxon>Malpighiales</taxon>
        <taxon>Euphorbiaceae</taxon>
        <taxon>Crotonoideae</taxon>
        <taxon>Micrandreae</taxon>
        <taxon>Hevea</taxon>
    </lineage>
</organism>
<dbReference type="Gene3D" id="3.40.50.150">
    <property type="entry name" value="Vaccinia Virus protein VP39"/>
    <property type="match status" value="1"/>
</dbReference>
<proteinExistence type="predicted"/>
<accession>A0ABQ9KWW0</accession>
<comment type="caution">
    <text evidence="1">The sequence shown here is derived from an EMBL/GenBank/DDBJ whole genome shotgun (WGS) entry which is preliminary data.</text>
</comment>
<dbReference type="InterPro" id="IPR005299">
    <property type="entry name" value="MeTrfase_7"/>
</dbReference>
<dbReference type="PANTHER" id="PTHR31009">
    <property type="entry name" value="S-ADENOSYL-L-METHIONINE:CARBOXYL METHYLTRANSFERASE FAMILY PROTEIN"/>
    <property type="match status" value="1"/>
</dbReference>
<dbReference type="Pfam" id="PF03492">
    <property type="entry name" value="Methyltransf_7"/>
    <property type="match status" value="1"/>
</dbReference>
<dbReference type="Proteomes" id="UP001174677">
    <property type="component" value="Chromosome 15"/>
</dbReference>
<gene>
    <name evidence="1" type="ORF">P3X46_026520</name>
</gene>
<keyword evidence="2" id="KW-1185">Reference proteome</keyword>
<sequence>MPEFQVFFNDQAMNDFNTLFTSLTQERQYFAAGVPGSFYDRLFPNSSLHFVHCSMSLHWLSKVPEELLDENSHAWNKGRVHYANAPNEVVNAYSSQFAKAMENFLNARSEELLTGGMMIIVTLGIPSGMPFSELPNSLLFECMTLSLLNMVKEGLISEAQVDSFNLPFYTVSPGEMTKLIERNACFSIERMELTDPAPWLDGPVNMREWVVHVRAAMEELFSKHFGREIVGEIFDRLIKELTDHSHQLESKYKEKTLLFIALKRKRFSSKST</sequence>
<evidence type="ECO:0000313" key="1">
    <source>
        <dbReference type="EMBL" id="KAJ9153030.1"/>
    </source>
</evidence>
<dbReference type="SUPFAM" id="SSF53335">
    <property type="entry name" value="S-adenosyl-L-methionine-dependent methyltransferases"/>
    <property type="match status" value="1"/>
</dbReference>
<reference evidence="1 2" key="1">
    <citation type="journal article" date="2023" name="Plant Biotechnol. J.">
        <title>Chromosome-level wild Hevea brasiliensis genome provides new tools for genomic-assisted breeding and valuable loci to elevate rubber yield.</title>
        <authorList>
            <person name="Cheng H."/>
            <person name="Song X."/>
            <person name="Hu Y."/>
            <person name="Wu T."/>
            <person name="Yang Q."/>
            <person name="An Z."/>
            <person name="Feng S."/>
            <person name="Deng Z."/>
            <person name="Wu W."/>
            <person name="Zeng X."/>
            <person name="Tu M."/>
            <person name="Wang X."/>
            <person name="Huang H."/>
        </authorList>
    </citation>
    <scope>NUCLEOTIDE SEQUENCE [LARGE SCALE GENOMIC DNA]</scope>
    <source>
        <strain evidence="1">MT/VB/25A 57/8</strain>
    </source>
</reference>
<protein>
    <submittedName>
        <fullName evidence="1">Uncharacterized protein</fullName>
    </submittedName>
</protein>
<dbReference type="InterPro" id="IPR029063">
    <property type="entry name" value="SAM-dependent_MTases_sf"/>
</dbReference>
<name>A0ABQ9KWW0_HEVBR</name>